<dbReference type="GO" id="GO:0004519">
    <property type="term" value="F:endonuclease activity"/>
    <property type="evidence" value="ECO:0007669"/>
    <property type="project" value="UniProtKB-KW"/>
</dbReference>
<dbReference type="Pfam" id="PF02265">
    <property type="entry name" value="S1-P1_nuclease"/>
    <property type="match status" value="1"/>
</dbReference>
<name>A0A382BVR4_9ZZZZ</name>
<keyword evidence="6" id="KW-0325">Glycoprotein</keyword>
<dbReference type="AlphaFoldDB" id="A0A382BVR4"/>
<dbReference type="SUPFAM" id="SSF48537">
    <property type="entry name" value="Phospholipase C/P1 nuclease"/>
    <property type="match status" value="1"/>
</dbReference>
<evidence type="ECO:0000256" key="2">
    <source>
        <dbReference type="ARBA" id="ARBA00022723"/>
    </source>
</evidence>
<gene>
    <name evidence="7" type="ORF">METZ01_LOCUS170760</name>
</gene>
<keyword evidence="4" id="KW-0378">Hydrolase</keyword>
<sequence length="278" mass="31298">VCILFQLAAIPASGWGWEAHKLICALAEEQLTPDARNKVNQWLSESEKLKGGVTDFPQACLWPDDVKYTTRKDTYEHHFINVPNKADSVRLDRDCAATDCLATGIQQSLNYLSRQPDGQRSVTRRAAALRFLGHYIADLHQPLHVGNASDWGGNKISVTWRGEKTNLHALWDYEMPEAAGLKYPQSLTYLEGTRPKLDNSIIHAWLNESLRLARSHAYVDLHDRQLTSGATISEEYFERSKPIIMERIRIAAARIASLLNQIAKGQQPVAFKLVPVQS</sequence>
<protein>
    <recommendedName>
        <fullName evidence="8">S1/P1 Nuclease</fullName>
    </recommendedName>
</protein>
<dbReference type="InterPro" id="IPR008947">
    <property type="entry name" value="PLipase_C/P1_nuclease_dom_sf"/>
</dbReference>
<dbReference type="Gene3D" id="1.10.575.10">
    <property type="entry name" value="P1 Nuclease"/>
    <property type="match status" value="1"/>
</dbReference>
<dbReference type="InterPro" id="IPR003154">
    <property type="entry name" value="S1/P1nuclease"/>
</dbReference>
<evidence type="ECO:0000256" key="5">
    <source>
        <dbReference type="ARBA" id="ARBA00023157"/>
    </source>
</evidence>
<dbReference type="PANTHER" id="PTHR33146">
    <property type="entry name" value="ENDONUCLEASE 4"/>
    <property type="match status" value="1"/>
</dbReference>
<dbReference type="CDD" id="cd11010">
    <property type="entry name" value="S1-P1_nuclease"/>
    <property type="match status" value="1"/>
</dbReference>
<organism evidence="7">
    <name type="scientific">marine metagenome</name>
    <dbReference type="NCBI Taxonomy" id="408172"/>
    <lineage>
        <taxon>unclassified sequences</taxon>
        <taxon>metagenomes</taxon>
        <taxon>ecological metagenomes</taxon>
    </lineage>
</organism>
<proteinExistence type="predicted"/>
<evidence type="ECO:0000313" key="7">
    <source>
        <dbReference type="EMBL" id="SVB17906.1"/>
    </source>
</evidence>
<dbReference type="GO" id="GO:0006308">
    <property type="term" value="P:DNA catabolic process"/>
    <property type="evidence" value="ECO:0007669"/>
    <property type="project" value="InterPro"/>
</dbReference>
<dbReference type="GO" id="GO:0003676">
    <property type="term" value="F:nucleic acid binding"/>
    <property type="evidence" value="ECO:0007669"/>
    <property type="project" value="InterPro"/>
</dbReference>
<dbReference type="PANTHER" id="PTHR33146:SF26">
    <property type="entry name" value="ENDONUCLEASE 4"/>
    <property type="match status" value="1"/>
</dbReference>
<keyword evidence="5" id="KW-1015">Disulfide bond</keyword>
<reference evidence="7" key="1">
    <citation type="submission" date="2018-05" db="EMBL/GenBank/DDBJ databases">
        <authorList>
            <person name="Lanie J.A."/>
            <person name="Ng W.-L."/>
            <person name="Kazmierczak K.M."/>
            <person name="Andrzejewski T.M."/>
            <person name="Davidsen T.M."/>
            <person name="Wayne K.J."/>
            <person name="Tettelin H."/>
            <person name="Glass J.I."/>
            <person name="Rusch D."/>
            <person name="Podicherti R."/>
            <person name="Tsui H.-C.T."/>
            <person name="Winkler M.E."/>
        </authorList>
    </citation>
    <scope>NUCLEOTIDE SEQUENCE</scope>
</reference>
<accession>A0A382BVR4</accession>
<evidence type="ECO:0000256" key="6">
    <source>
        <dbReference type="ARBA" id="ARBA00023180"/>
    </source>
</evidence>
<keyword evidence="1" id="KW-0540">Nuclease</keyword>
<evidence type="ECO:0000256" key="4">
    <source>
        <dbReference type="ARBA" id="ARBA00022801"/>
    </source>
</evidence>
<keyword evidence="2" id="KW-0479">Metal-binding</keyword>
<dbReference type="EMBL" id="UINC01031598">
    <property type="protein sequence ID" value="SVB17906.1"/>
    <property type="molecule type" value="Genomic_DNA"/>
</dbReference>
<feature type="non-terminal residue" evidence="7">
    <location>
        <position position="1"/>
    </location>
</feature>
<evidence type="ECO:0000256" key="3">
    <source>
        <dbReference type="ARBA" id="ARBA00022759"/>
    </source>
</evidence>
<dbReference type="GO" id="GO:0016788">
    <property type="term" value="F:hydrolase activity, acting on ester bonds"/>
    <property type="evidence" value="ECO:0007669"/>
    <property type="project" value="InterPro"/>
</dbReference>
<evidence type="ECO:0008006" key="8">
    <source>
        <dbReference type="Google" id="ProtNLM"/>
    </source>
</evidence>
<keyword evidence="3" id="KW-0255">Endonuclease</keyword>
<evidence type="ECO:0000256" key="1">
    <source>
        <dbReference type="ARBA" id="ARBA00022722"/>
    </source>
</evidence>
<dbReference type="GO" id="GO:0046872">
    <property type="term" value="F:metal ion binding"/>
    <property type="evidence" value="ECO:0007669"/>
    <property type="project" value="UniProtKB-KW"/>
</dbReference>